<reference evidence="2" key="1">
    <citation type="journal article" date="2021" name="PeerJ">
        <title>Extensive microbial diversity within the chicken gut microbiome revealed by metagenomics and culture.</title>
        <authorList>
            <person name="Gilroy R."/>
            <person name="Ravi A."/>
            <person name="Getino M."/>
            <person name="Pursley I."/>
            <person name="Horton D.L."/>
            <person name="Alikhan N.F."/>
            <person name="Baker D."/>
            <person name="Gharbi K."/>
            <person name="Hall N."/>
            <person name="Watson M."/>
            <person name="Adriaenssens E.M."/>
            <person name="Foster-Nyarko E."/>
            <person name="Jarju S."/>
            <person name="Secka A."/>
            <person name="Antonio M."/>
            <person name="Oren A."/>
            <person name="Chaudhuri R.R."/>
            <person name="La Ragione R."/>
            <person name="Hildebrand F."/>
            <person name="Pallen M.J."/>
        </authorList>
    </citation>
    <scope>NUCLEOTIDE SEQUENCE</scope>
    <source>
        <strain evidence="2">ChiBcec16-3735</strain>
    </source>
</reference>
<reference evidence="2" key="2">
    <citation type="submission" date="2021-04" db="EMBL/GenBank/DDBJ databases">
        <authorList>
            <person name="Gilroy R."/>
        </authorList>
    </citation>
    <scope>NUCLEOTIDE SEQUENCE</scope>
    <source>
        <strain evidence="2">ChiBcec16-3735</strain>
    </source>
</reference>
<dbReference type="AlphaFoldDB" id="A0A9D2JNS1"/>
<name>A0A9D2JNS1_9FIRM</name>
<dbReference type="Proteomes" id="UP000824065">
    <property type="component" value="Unassembled WGS sequence"/>
</dbReference>
<comment type="caution">
    <text evidence="2">The sequence shown here is derived from an EMBL/GenBank/DDBJ whole genome shotgun (WGS) entry which is preliminary data.</text>
</comment>
<keyword evidence="1" id="KW-1133">Transmembrane helix</keyword>
<proteinExistence type="predicted"/>
<protein>
    <submittedName>
        <fullName evidence="2">Uncharacterized protein</fullName>
    </submittedName>
</protein>
<evidence type="ECO:0000313" key="3">
    <source>
        <dbReference type="Proteomes" id="UP000824065"/>
    </source>
</evidence>
<feature type="transmembrane region" description="Helical" evidence="1">
    <location>
        <begin position="44"/>
        <end position="67"/>
    </location>
</feature>
<accession>A0A9D2JNS1</accession>
<gene>
    <name evidence="2" type="ORF">H9725_06735</name>
</gene>
<keyword evidence="1" id="KW-0812">Transmembrane</keyword>
<evidence type="ECO:0000256" key="1">
    <source>
        <dbReference type="SAM" id="Phobius"/>
    </source>
</evidence>
<organism evidence="2 3">
    <name type="scientific">Candidatus Faecalibacterium gallistercoris</name>
    <dbReference type="NCBI Taxonomy" id="2838579"/>
    <lineage>
        <taxon>Bacteria</taxon>
        <taxon>Bacillati</taxon>
        <taxon>Bacillota</taxon>
        <taxon>Clostridia</taxon>
        <taxon>Eubacteriales</taxon>
        <taxon>Oscillospiraceae</taxon>
        <taxon>Faecalibacterium</taxon>
    </lineage>
</organism>
<sequence>MKKLSYALFGLAVLLSDVMCWVVGYRYSDMLWGIRYACYSAPAWTAWLTALPFLAGIAVCVLLGAWLRRKSR</sequence>
<dbReference type="EMBL" id="DXBJ01000048">
    <property type="protein sequence ID" value="HIZ58260.1"/>
    <property type="molecule type" value="Genomic_DNA"/>
</dbReference>
<keyword evidence="1" id="KW-0472">Membrane</keyword>
<evidence type="ECO:0000313" key="2">
    <source>
        <dbReference type="EMBL" id="HIZ58260.1"/>
    </source>
</evidence>